<accession>A0ABQ8TZS1</accession>
<organism evidence="1 2">
    <name type="scientific">Periplaneta americana</name>
    <name type="common">American cockroach</name>
    <name type="synonym">Blatta americana</name>
    <dbReference type="NCBI Taxonomy" id="6978"/>
    <lineage>
        <taxon>Eukaryota</taxon>
        <taxon>Metazoa</taxon>
        <taxon>Ecdysozoa</taxon>
        <taxon>Arthropoda</taxon>
        <taxon>Hexapoda</taxon>
        <taxon>Insecta</taxon>
        <taxon>Pterygota</taxon>
        <taxon>Neoptera</taxon>
        <taxon>Polyneoptera</taxon>
        <taxon>Dictyoptera</taxon>
        <taxon>Blattodea</taxon>
        <taxon>Blattoidea</taxon>
        <taxon>Blattidae</taxon>
        <taxon>Blattinae</taxon>
        <taxon>Periplaneta</taxon>
    </lineage>
</organism>
<evidence type="ECO:0000313" key="2">
    <source>
        <dbReference type="Proteomes" id="UP001148838"/>
    </source>
</evidence>
<comment type="caution">
    <text evidence="1">The sequence shown here is derived from an EMBL/GenBank/DDBJ whole genome shotgun (WGS) entry which is preliminary data.</text>
</comment>
<keyword evidence="2" id="KW-1185">Reference proteome</keyword>
<protein>
    <submittedName>
        <fullName evidence="1">Uncharacterized protein</fullName>
    </submittedName>
</protein>
<name>A0ABQ8TZS1_PERAM</name>
<proteinExistence type="predicted"/>
<gene>
    <name evidence="1" type="ORF">ANN_03717</name>
</gene>
<evidence type="ECO:0000313" key="1">
    <source>
        <dbReference type="EMBL" id="KAJ4452199.1"/>
    </source>
</evidence>
<reference evidence="1 2" key="1">
    <citation type="journal article" date="2022" name="Allergy">
        <title>Genome assembly and annotation of Periplaneta americana reveal a comprehensive cockroach allergen profile.</title>
        <authorList>
            <person name="Wang L."/>
            <person name="Xiong Q."/>
            <person name="Saelim N."/>
            <person name="Wang L."/>
            <person name="Nong W."/>
            <person name="Wan A.T."/>
            <person name="Shi M."/>
            <person name="Liu X."/>
            <person name="Cao Q."/>
            <person name="Hui J.H.L."/>
            <person name="Sookrung N."/>
            <person name="Leung T.F."/>
            <person name="Tungtrongchitr A."/>
            <person name="Tsui S.K.W."/>
        </authorList>
    </citation>
    <scope>NUCLEOTIDE SEQUENCE [LARGE SCALE GENOMIC DNA]</scope>
    <source>
        <strain evidence="1">PWHHKU_190912</strain>
    </source>
</reference>
<sequence length="70" mass="7617">MAGLCEGGNEPPGSLTANKDCRVKSVAAPWYDVTEHGTCRSLGYANRVLAAIRRCQTVHGARDVEDRDNR</sequence>
<dbReference type="Proteomes" id="UP001148838">
    <property type="component" value="Unassembled WGS sequence"/>
</dbReference>
<dbReference type="EMBL" id="JAJSOF020000001">
    <property type="protein sequence ID" value="KAJ4452199.1"/>
    <property type="molecule type" value="Genomic_DNA"/>
</dbReference>